<name>A0AA40FMS7_9HYME</name>
<dbReference type="GO" id="GO:0005506">
    <property type="term" value="F:iron ion binding"/>
    <property type="evidence" value="ECO:0007669"/>
    <property type="project" value="InterPro"/>
</dbReference>
<sequence>MLEGCSTIELVKETSSDVCLLHCGLLTPLCHWCHFSRRLLLLEDDFTSSITTTRHLGLQLLEKKWYTRAEKPSMLTGNSLEPLTPKTCLATAVKKWYDELKNQPFFGIYEGQTSVLDINDPELVRDVFIRDFSAFIDRGNKIFDKISKIN</sequence>
<dbReference type="EMBL" id="JAHYIQ010000024">
    <property type="protein sequence ID" value="KAK1122060.1"/>
    <property type="molecule type" value="Genomic_DNA"/>
</dbReference>
<dbReference type="AlphaFoldDB" id="A0AA40FMS7"/>
<keyword evidence="3" id="KW-1185">Reference proteome</keyword>
<keyword evidence="1" id="KW-0560">Oxidoreductase</keyword>
<dbReference type="GO" id="GO:0020037">
    <property type="term" value="F:heme binding"/>
    <property type="evidence" value="ECO:0007669"/>
    <property type="project" value="InterPro"/>
</dbReference>
<dbReference type="InterPro" id="IPR036396">
    <property type="entry name" value="Cyt_P450_sf"/>
</dbReference>
<evidence type="ECO:0000256" key="1">
    <source>
        <dbReference type="ARBA" id="ARBA00023033"/>
    </source>
</evidence>
<evidence type="ECO:0000313" key="2">
    <source>
        <dbReference type="EMBL" id="KAK1122060.1"/>
    </source>
</evidence>
<accession>A0AA40FMS7</accession>
<dbReference type="Gene3D" id="1.10.630.10">
    <property type="entry name" value="Cytochrome P450"/>
    <property type="match status" value="1"/>
</dbReference>
<dbReference type="SUPFAM" id="SSF48264">
    <property type="entry name" value="Cytochrome P450"/>
    <property type="match status" value="1"/>
</dbReference>
<keyword evidence="1" id="KW-0503">Monooxygenase</keyword>
<dbReference type="Proteomes" id="UP001177670">
    <property type="component" value="Unassembled WGS sequence"/>
</dbReference>
<organism evidence="2 3">
    <name type="scientific">Melipona bicolor</name>
    <dbReference type="NCBI Taxonomy" id="60889"/>
    <lineage>
        <taxon>Eukaryota</taxon>
        <taxon>Metazoa</taxon>
        <taxon>Ecdysozoa</taxon>
        <taxon>Arthropoda</taxon>
        <taxon>Hexapoda</taxon>
        <taxon>Insecta</taxon>
        <taxon>Pterygota</taxon>
        <taxon>Neoptera</taxon>
        <taxon>Endopterygota</taxon>
        <taxon>Hymenoptera</taxon>
        <taxon>Apocrita</taxon>
        <taxon>Aculeata</taxon>
        <taxon>Apoidea</taxon>
        <taxon>Anthophila</taxon>
        <taxon>Apidae</taxon>
        <taxon>Melipona</taxon>
    </lineage>
</organism>
<dbReference type="GO" id="GO:0004497">
    <property type="term" value="F:monooxygenase activity"/>
    <property type="evidence" value="ECO:0007669"/>
    <property type="project" value="UniProtKB-KW"/>
</dbReference>
<evidence type="ECO:0000313" key="3">
    <source>
        <dbReference type="Proteomes" id="UP001177670"/>
    </source>
</evidence>
<proteinExistence type="predicted"/>
<comment type="caution">
    <text evidence="2">The sequence shown here is derived from an EMBL/GenBank/DDBJ whole genome shotgun (WGS) entry which is preliminary data.</text>
</comment>
<gene>
    <name evidence="2" type="ORF">K0M31_009904</name>
</gene>
<dbReference type="GO" id="GO:0016705">
    <property type="term" value="F:oxidoreductase activity, acting on paired donors, with incorporation or reduction of molecular oxygen"/>
    <property type="evidence" value="ECO:0007669"/>
    <property type="project" value="InterPro"/>
</dbReference>
<reference evidence="2" key="1">
    <citation type="submission" date="2021-10" db="EMBL/GenBank/DDBJ databases">
        <title>Melipona bicolor Genome sequencing and assembly.</title>
        <authorList>
            <person name="Araujo N.S."/>
            <person name="Arias M.C."/>
        </authorList>
    </citation>
    <scope>NUCLEOTIDE SEQUENCE</scope>
    <source>
        <strain evidence="2">USP_2M_L1-L4_2017</strain>
        <tissue evidence="2">Whole body</tissue>
    </source>
</reference>
<protein>
    <submittedName>
        <fullName evidence="2">Uncharacterized protein</fullName>
    </submittedName>
</protein>